<comment type="caution">
    <text evidence="2">The sequence shown here is derived from an EMBL/GenBank/DDBJ whole genome shotgun (WGS) entry which is preliminary data.</text>
</comment>
<feature type="signal peptide" evidence="1">
    <location>
        <begin position="1"/>
        <end position="30"/>
    </location>
</feature>
<evidence type="ECO:0000313" key="2">
    <source>
        <dbReference type="EMBL" id="OUD04274.1"/>
    </source>
</evidence>
<evidence type="ECO:0000256" key="1">
    <source>
        <dbReference type="SAM" id="SignalP"/>
    </source>
</evidence>
<keyword evidence="1" id="KW-0732">Signal</keyword>
<protein>
    <submittedName>
        <fullName evidence="2">Uncharacterized protein</fullName>
    </submittedName>
</protein>
<gene>
    <name evidence="2" type="ORF">CA983_05185</name>
</gene>
<evidence type="ECO:0000313" key="3">
    <source>
        <dbReference type="Proteomes" id="UP000195105"/>
    </source>
</evidence>
<dbReference type="EMBL" id="NGFN01000017">
    <property type="protein sequence ID" value="OUD04274.1"/>
    <property type="molecule type" value="Genomic_DNA"/>
</dbReference>
<dbReference type="AlphaFoldDB" id="A0A243S973"/>
<accession>A0A243S973</accession>
<reference evidence="2 3" key="1">
    <citation type="submission" date="2017-05" db="EMBL/GenBank/DDBJ databases">
        <title>Biotechnological potential of actinobacteria isolated from South African environments.</title>
        <authorList>
            <person name="Le Roes-Hill M."/>
            <person name="Prins A."/>
            <person name="Durrell K.A."/>
        </authorList>
    </citation>
    <scope>NUCLEOTIDE SEQUENCE [LARGE SCALE GENOMIC DNA]</scope>
    <source>
        <strain evidence="2 3">HMC13</strain>
    </source>
</reference>
<feature type="chain" id="PRO_5012309161" evidence="1">
    <location>
        <begin position="31"/>
        <end position="79"/>
    </location>
</feature>
<name>A0A243S973_9ACTN</name>
<keyword evidence="3" id="KW-1185">Reference proteome</keyword>
<sequence>MRTRRNSAAVTTTMLMAALFTLGSVSTAAAAPTGPDTQVRVQQDVACINGEVEVDATIGGTKFQLGANTGLECFPLPLV</sequence>
<organism evidence="2 3">
    <name type="scientific">Streptomyces swartbergensis</name>
    <dbReference type="NCBI Taxonomy" id="487165"/>
    <lineage>
        <taxon>Bacteria</taxon>
        <taxon>Bacillati</taxon>
        <taxon>Actinomycetota</taxon>
        <taxon>Actinomycetes</taxon>
        <taxon>Kitasatosporales</taxon>
        <taxon>Streptomycetaceae</taxon>
        <taxon>Streptomyces</taxon>
    </lineage>
</organism>
<dbReference type="RefSeq" id="WP_086599691.1">
    <property type="nucleotide sequence ID" value="NZ_NGFN01000017.1"/>
</dbReference>
<dbReference type="Proteomes" id="UP000195105">
    <property type="component" value="Unassembled WGS sequence"/>
</dbReference>
<proteinExistence type="predicted"/>